<name>A0A9X2YWM8_9FLAO</name>
<dbReference type="Proteomes" id="UP001151079">
    <property type="component" value="Unassembled WGS sequence"/>
</dbReference>
<dbReference type="EMBL" id="JAOZEW010000023">
    <property type="protein sequence ID" value="MCV9929778.1"/>
    <property type="molecule type" value="Genomic_DNA"/>
</dbReference>
<organism evidence="1 2">
    <name type="scientific">Flavobacterium shii</name>
    <dbReference type="NCBI Taxonomy" id="2987687"/>
    <lineage>
        <taxon>Bacteria</taxon>
        <taxon>Pseudomonadati</taxon>
        <taxon>Bacteroidota</taxon>
        <taxon>Flavobacteriia</taxon>
        <taxon>Flavobacteriales</taxon>
        <taxon>Flavobacteriaceae</taxon>
        <taxon>Flavobacterium</taxon>
    </lineage>
</organism>
<dbReference type="RefSeq" id="WP_264207864.1">
    <property type="nucleotide sequence ID" value="NZ_JAOZEW010000023.1"/>
</dbReference>
<accession>A0A9X2YWM8</accession>
<protein>
    <submittedName>
        <fullName evidence="1">DUF2931 family protein</fullName>
    </submittedName>
</protein>
<evidence type="ECO:0000313" key="1">
    <source>
        <dbReference type="EMBL" id="MCV9929778.1"/>
    </source>
</evidence>
<dbReference type="InterPro" id="IPR021326">
    <property type="entry name" value="DUF2931"/>
</dbReference>
<gene>
    <name evidence="1" type="ORF">OIU83_19105</name>
</gene>
<reference evidence="1" key="1">
    <citation type="submission" date="2022-10" db="EMBL/GenBank/DDBJ databases">
        <title>Two novel species of Flavobacterium.</title>
        <authorList>
            <person name="Liu Q."/>
            <person name="Xin Y.-H."/>
        </authorList>
    </citation>
    <scope>NUCLEOTIDE SEQUENCE</scope>
    <source>
        <strain evidence="1">LS1R49</strain>
    </source>
</reference>
<proteinExistence type="predicted"/>
<sequence length="349" mass="40035">MLVKTEKFEWLAETSGDESCPVEVVQGNFILSDGNTVWIPSGQYLNGNWGASSGTMVVGDDLKKVPERMKITWFSYAENKFYTGDFELPQKKIYDIFKKDYGKSIMPNGVEYKNEYNTLTVAMASQGLVTVWIGGIGKKEIGTYQAHETVDVEWSSFHKGDKSVLMNLRQKQMLPFVQKEIAEGKISNTYFKNRLKRYHYTIGTNRPDFKIYNYDVLFMNNEVISKTNTGVEFLTDTIIGKGVAKEIVLYIKDQFAHDLEVRVDVDLLDGKVPNERLKPLEERAFNNQLMDLFKTFFEQNKNVELYIKFNKEIIKSNINKPVYSGKVCLKSATAELEIPNSKVEVYNAE</sequence>
<dbReference type="Pfam" id="PF11153">
    <property type="entry name" value="DUF2931"/>
    <property type="match status" value="1"/>
</dbReference>
<evidence type="ECO:0000313" key="2">
    <source>
        <dbReference type="Proteomes" id="UP001151079"/>
    </source>
</evidence>
<comment type="caution">
    <text evidence="1">The sequence shown here is derived from an EMBL/GenBank/DDBJ whole genome shotgun (WGS) entry which is preliminary data.</text>
</comment>
<dbReference type="AlphaFoldDB" id="A0A9X2YWM8"/>
<keyword evidence="2" id="KW-1185">Reference proteome</keyword>